<evidence type="ECO:0000256" key="5">
    <source>
        <dbReference type="ARBA" id="ARBA00023136"/>
    </source>
</evidence>
<feature type="transmembrane region" description="Helical" evidence="6">
    <location>
        <begin position="155"/>
        <end position="174"/>
    </location>
</feature>
<comment type="caution">
    <text evidence="7">The sequence shown here is derived from an EMBL/GenBank/DDBJ whole genome shotgun (WGS) entry which is preliminary data.</text>
</comment>
<evidence type="ECO:0000256" key="3">
    <source>
        <dbReference type="ARBA" id="ARBA00022692"/>
    </source>
</evidence>
<organism evidence="7 8">
    <name type="scientific">Neptunicella marina</name>
    <dbReference type="NCBI Taxonomy" id="2125989"/>
    <lineage>
        <taxon>Bacteria</taxon>
        <taxon>Pseudomonadati</taxon>
        <taxon>Pseudomonadota</taxon>
        <taxon>Gammaproteobacteria</taxon>
        <taxon>Alteromonadales</taxon>
        <taxon>Alteromonadaceae</taxon>
        <taxon>Neptunicella</taxon>
    </lineage>
</organism>
<dbReference type="EMBL" id="JACNEP010000004">
    <property type="protein sequence ID" value="MBC3765580.1"/>
    <property type="molecule type" value="Genomic_DNA"/>
</dbReference>
<feature type="transmembrane region" description="Helical" evidence="6">
    <location>
        <begin position="19"/>
        <end position="36"/>
    </location>
</feature>
<dbReference type="PROSITE" id="PS01271">
    <property type="entry name" value="NA_SULFATE"/>
    <property type="match status" value="1"/>
</dbReference>
<keyword evidence="8" id="KW-1185">Reference proteome</keyword>
<dbReference type="Proteomes" id="UP000601768">
    <property type="component" value="Unassembled WGS sequence"/>
</dbReference>
<feature type="transmembrane region" description="Helical" evidence="6">
    <location>
        <begin position="380"/>
        <end position="399"/>
    </location>
</feature>
<feature type="transmembrane region" description="Helical" evidence="6">
    <location>
        <begin position="469"/>
        <end position="488"/>
    </location>
</feature>
<dbReference type="NCBIfam" id="TIGR00785">
    <property type="entry name" value="dass"/>
    <property type="match status" value="1"/>
</dbReference>
<dbReference type="InterPro" id="IPR031312">
    <property type="entry name" value="Na/sul_symport_CS"/>
</dbReference>
<protein>
    <submittedName>
        <fullName evidence="7">DASS family sodium-coupled anion symporter</fullName>
    </submittedName>
</protein>
<feature type="transmembrane region" description="Helical" evidence="6">
    <location>
        <begin position="48"/>
        <end position="72"/>
    </location>
</feature>
<sequence>MQQNTNYIEDATRARYQDVGLLLGPLVFALFMFFDGSQSIMPQEAWRVAAVGLWMAVWWATEAIPVPVTAFIPLVAFDILKVASFKEAAMPFSNPIIFLFLGAFLLAIAVEKCNLHKRIALAILGVTGTQSTRLIGGFMLVGAFLSMWMSNTSTTLMLMPICISVVKVITDNSTSATDRQKTHFQIAMLLGLAYSTTIGGLSTLIGTPPNALLAAFLAENYHMQIDFISWMKVGVPISLIMLPLAWLLLTRVLFKVDIKVDDSVSEHFAQLRKELGVMSSAEKRVGIIFLVVISLWILRRPLTEWIGITGVTDAGIAMLAALMLFLVPKGGNSQCRLLNWHDASMVPWGVLILFGGGLSLASAVSSSGLAMFLGESLQPLTIFGIAVLIIAATGLVIFLTELTSNLATAATLLPVVAAIAMQSDLSPLLLTVPVTLAASCAFMLPVATPPNAIVFASGYLTIPQMVRSGVMLNIIGMILLSLVAVWWAPYILL</sequence>
<dbReference type="AlphaFoldDB" id="A0A8J6IPQ7"/>
<dbReference type="GO" id="GO:0005886">
    <property type="term" value="C:plasma membrane"/>
    <property type="evidence" value="ECO:0007669"/>
    <property type="project" value="TreeGrafter"/>
</dbReference>
<feature type="transmembrane region" description="Helical" evidence="6">
    <location>
        <begin position="92"/>
        <end position="110"/>
    </location>
</feature>
<evidence type="ECO:0000256" key="6">
    <source>
        <dbReference type="SAM" id="Phobius"/>
    </source>
</evidence>
<accession>A0A8J6IPQ7</accession>
<dbReference type="Pfam" id="PF00939">
    <property type="entry name" value="Na_sulph_symp"/>
    <property type="match status" value="1"/>
</dbReference>
<keyword evidence="4 6" id="KW-1133">Transmembrane helix</keyword>
<feature type="transmembrane region" description="Helical" evidence="6">
    <location>
        <begin position="281"/>
        <end position="299"/>
    </location>
</feature>
<evidence type="ECO:0000256" key="2">
    <source>
        <dbReference type="ARBA" id="ARBA00022448"/>
    </source>
</evidence>
<feature type="transmembrane region" description="Helical" evidence="6">
    <location>
        <begin position="186"/>
        <end position="207"/>
    </location>
</feature>
<comment type="subcellular location">
    <subcellularLocation>
        <location evidence="1">Membrane</location>
        <topology evidence="1">Multi-pass membrane protein</topology>
    </subcellularLocation>
</comment>
<dbReference type="CDD" id="cd01115">
    <property type="entry name" value="SLC13_permease"/>
    <property type="match status" value="1"/>
</dbReference>
<feature type="transmembrane region" description="Helical" evidence="6">
    <location>
        <begin position="406"/>
        <end position="422"/>
    </location>
</feature>
<evidence type="ECO:0000256" key="4">
    <source>
        <dbReference type="ARBA" id="ARBA00022989"/>
    </source>
</evidence>
<evidence type="ECO:0000313" key="7">
    <source>
        <dbReference type="EMBL" id="MBC3765580.1"/>
    </source>
</evidence>
<keyword evidence="2" id="KW-0813">Transport</keyword>
<name>A0A8J6IPQ7_9ALTE</name>
<dbReference type="InterPro" id="IPR001898">
    <property type="entry name" value="SLC13A/DASS"/>
</dbReference>
<dbReference type="RefSeq" id="WP_186506051.1">
    <property type="nucleotide sequence ID" value="NZ_JACNEP010000004.1"/>
</dbReference>
<dbReference type="PANTHER" id="PTHR10283">
    <property type="entry name" value="SOLUTE CARRIER FAMILY 13 MEMBER"/>
    <property type="match status" value="1"/>
</dbReference>
<gene>
    <name evidence="7" type="ORF">H8B19_06810</name>
</gene>
<reference evidence="7" key="1">
    <citation type="journal article" date="2018" name="Int. J. Syst. Evol. Microbiol.">
        <title>Neptunicella marina gen. nov., sp. nov., isolated from surface seawater.</title>
        <authorList>
            <person name="Liu X."/>
            <person name="Lai Q."/>
            <person name="Du Y."/>
            <person name="Zhang X."/>
            <person name="Liu Z."/>
            <person name="Sun F."/>
            <person name="Shao Z."/>
        </authorList>
    </citation>
    <scope>NUCLEOTIDE SEQUENCE</scope>
    <source>
        <strain evidence="7">S27-2</strain>
    </source>
</reference>
<keyword evidence="3 6" id="KW-0812">Transmembrane</keyword>
<dbReference type="GO" id="GO:0015141">
    <property type="term" value="F:succinate transmembrane transporter activity"/>
    <property type="evidence" value="ECO:0007669"/>
    <property type="project" value="UniProtKB-ARBA"/>
</dbReference>
<proteinExistence type="predicted"/>
<feature type="transmembrane region" description="Helical" evidence="6">
    <location>
        <begin position="227"/>
        <end position="249"/>
    </location>
</feature>
<dbReference type="PANTHER" id="PTHR10283:SF82">
    <property type="entry name" value="SOLUTE CARRIER FAMILY 13 MEMBER 2"/>
    <property type="match status" value="1"/>
</dbReference>
<keyword evidence="5 6" id="KW-0472">Membrane</keyword>
<reference evidence="7" key="2">
    <citation type="submission" date="2020-08" db="EMBL/GenBank/DDBJ databases">
        <authorList>
            <person name="Lai Q."/>
        </authorList>
    </citation>
    <scope>NUCLEOTIDE SEQUENCE</scope>
    <source>
        <strain evidence="7">S27-2</strain>
    </source>
</reference>
<feature type="transmembrane region" description="Helical" evidence="6">
    <location>
        <begin position="348"/>
        <end position="374"/>
    </location>
</feature>
<evidence type="ECO:0000256" key="1">
    <source>
        <dbReference type="ARBA" id="ARBA00004141"/>
    </source>
</evidence>
<evidence type="ECO:0000313" key="8">
    <source>
        <dbReference type="Proteomes" id="UP000601768"/>
    </source>
</evidence>
<feature type="transmembrane region" description="Helical" evidence="6">
    <location>
        <begin position="305"/>
        <end position="327"/>
    </location>
</feature>